<evidence type="ECO:0000256" key="2">
    <source>
        <dbReference type="ARBA" id="ARBA00013194"/>
    </source>
</evidence>
<dbReference type="AlphaFoldDB" id="A0AAV9IRW6"/>
<comment type="catalytic activity">
    <reaction evidence="1 5">
        <text>[protein]-peptidylproline (omega=180) = [protein]-peptidylproline (omega=0)</text>
        <dbReference type="Rhea" id="RHEA:16237"/>
        <dbReference type="Rhea" id="RHEA-COMP:10747"/>
        <dbReference type="Rhea" id="RHEA-COMP:10748"/>
        <dbReference type="ChEBI" id="CHEBI:83833"/>
        <dbReference type="ChEBI" id="CHEBI:83834"/>
        <dbReference type="EC" id="5.2.1.8"/>
    </reaction>
</comment>
<comment type="caution">
    <text evidence="8">The sequence shown here is derived from an EMBL/GenBank/DDBJ whole genome shotgun (WGS) entry which is preliminary data.</text>
</comment>
<keyword evidence="3 5" id="KW-0697">Rotamase</keyword>
<gene>
    <name evidence="8" type="ORF">CDCA_CDCA03G1024</name>
</gene>
<evidence type="ECO:0000259" key="7">
    <source>
        <dbReference type="PROSITE" id="PS50059"/>
    </source>
</evidence>
<protein>
    <recommendedName>
        <fullName evidence="2 5">peptidylprolyl isomerase</fullName>
        <ecNumber evidence="2 5">5.2.1.8</ecNumber>
    </recommendedName>
</protein>
<evidence type="ECO:0000313" key="9">
    <source>
        <dbReference type="Proteomes" id="UP001301350"/>
    </source>
</evidence>
<keyword evidence="4 5" id="KW-0413">Isomerase</keyword>
<dbReference type="InterPro" id="IPR046357">
    <property type="entry name" value="PPIase_dom_sf"/>
</dbReference>
<accession>A0AAV9IRW6</accession>
<feature type="domain" description="PPIase FKBP-type" evidence="7">
    <location>
        <begin position="124"/>
        <end position="220"/>
    </location>
</feature>
<dbReference type="GO" id="GO:0003755">
    <property type="term" value="F:peptidyl-prolyl cis-trans isomerase activity"/>
    <property type="evidence" value="ECO:0007669"/>
    <property type="project" value="UniProtKB-KW"/>
</dbReference>
<feature type="compositionally biased region" description="Polar residues" evidence="6">
    <location>
        <begin position="21"/>
        <end position="32"/>
    </location>
</feature>
<evidence type="ECO:0000256" key="1">
    <source>
        <dbReference type="ARBA" id="ARBA00000971"/>
    </source>
</evidence>
<dbReference type="PROSITE" id="PS50059">
    <property type="entry name" value="FKBP_PPIASE"/>
    <property type="match status" value="1"/>
</dbReference>
<proteinExistence type="predicted"/>
<evidence type="ECO:0000313" key="8">
    <source>
        <dbReference type="EMBL" id="KAK4534999.1"/>
    </source>
</evidence>
<dbReference type="Gene3D" id="3.10.50.40">
    <property type="match status" value="1"/>
</dbReference>
<sequence length="236" mass="24486">MSWGFVVAPLERAGKGRGGLASSTRAQATRPTVSAGRSGWPRRGPLPATRSLQCTWVSVSHRALIVAAAAALGLHLGVLTHDPDGTASAAGASARGRVGPPQQGLEGIVYYETRKGGGREIQCGDTVTAHLQIYSRGIEIDTTLDGQGLAARPKAWTLCTEGSGPGAALRGLDLGVRGMRVGGKRVIDVPPELAYGKRGRPPLVPPDTPICIKAMLMSAKKPGVNPNRNTPGSSVY</sequence>
<dbReference type="PANTHER" id="PTHR43811:SF19">
    <property type="entry name" value="39 KDA FK506-BINDING NUCLEAR PROTEIN"/>
    <property type="match status" value="1"/>
</dbReference>
<dbReference type="Proteomes" id="UP001301350">
    <property type="component" value="Unassembled WGS sequence"/>
</dbReference>
<dbReference type="EMBL" id="JANCYW010000003">
    <property type="protein sequence ID" value="KAK4534999.1"/>
    <property type="molecule type" value="Genomic_DNA"/>
</dbReference>
<dbReference type="Pfam" id="PF00254">
    <property type="entry name" value="FKBP_C"/>
    <property type="match status" value="1"/>
</dbReference>
<feature type="region of interest" description="Disordered" evidence="6">
    <location>
        <begin position="14"/>
        <end position="46"/>
    </location>
</feature>
<evidence type="ECO:0000256" key="6">
    <source>
        <dbReference type="SAM" id="MobiDB-lite"/>
    </source>
</evidence>
<evidence type="ECO:0000256" key="4">
    <source>
        <dbReference type="ARBA" id="ARBA00023235"/>
    </source>
</evidence>
<evidence type="ECO:0000256" key="3">
    <source>
        <dbReference type="ARBA" id="ARBA00023110"/>
    </source>
</evidence>
<organism evidence="8 9">
    <name type="scientific">Cyanidium caldarium</name>
    <name type="common">Red alga</name>
    <dbReference type="NCBI Taxonomy" id="2771"/>
    <lineage>
        <taxon>Eukaryota</taxon>
        <taxon>Rhodophyta</taxon>
        <taxon>Bangiophyceae</taxon>
        <taxon>Cyanidiales</taxon>
        <taxon>Cyanidiaceae</taxon>
        <taxon>Cyanidium</taxon>
    </lineage>
</organism>
<keyword evidence="9" id="KW-1185">Reference proteome</keyword>
<dbReference type="PANTHER" id="PTHR43811">
    <property type="entry name" value="FKBP-TYPE PEPTIDYL-PROLYL CIS-TRANS ISOMERASE FKPA"/>
    <property type="match status" value="1"/>
</dbReference>
<name>A0AAV9IRW6_CYACA</name>
<reference evidence="8 9" key="1">
    <citation type="submission" date="2022-07" db="EMBL/GenBank/DDBJ databases">
        <title>Genome-wide signatures of adaptation to extreme environments.</title>
        <authorList>
            <person name="Cho C.H."/>
            <person name="Yoon H.S."/>
        </authorList>
    </citation>
    <scope>NUCLEOTIDE SEQUENCE [LARGE SCALE GENOMIC DNA]</scope>
    <source>
        <strain evidence="8 9">DBV 063 E5</strain>
    </source>
</reference>
<evidence type="ECO:0000256" key="5">
    <source>
        <dbReference type="PROSITE-ProRule" id="PRU00277"/>
    </source>
</evidence>
<dbReference type="SUPFAM" id="SSF54534">
    <property type="entry name" value="FKBP-like"/>
    <property type="match status" value="1"/>
</dbReference>
<dbReference type="InterPro" id="IPR001179">
    <property type="entry name" value="PPIase_FKBP_dom"/>
</dbReference>
<dbReference type="EC" id="5.2.1.8" evidence="2 5"/>